<protein>
    <submittedName>
        <fullName evidence="1">Uncharacterized protein</fullName>
    </submittedName>
</protein>
<accession>A0A0F9RNS6</accession>
<dbReference type="AlphaFoldDB" id="A0A0F9RNS6"/>
<name>A0A0F9RNS6_9ZZZZ</name>
<gene>
    <name evidence="1" type="ORF">LCGC14_0950750</name>
</gene>
<evidence type="ECO:0000313" key="1">
    <source>
        <dbReference type="EMBL" id="KKN18928.1"/>
    </source>
</evidence>
<dbReference type="EMBL" id="LAZR01003381">
    <property type="protein sequence ID" value="KKN18928.1"/>
    <property type="molecule type" value="Genomic_DNA"/>
</dbReference>
<comment type="caution">
    <text evidence="1">The sequence shown here is derived from an EMBL/GenBank/DDBJ whole genome shotgun (WGS) entry which is preliminary data.</text>
</comment>
<organism evidence="1">
    <name type="scientific">marine sediment metagenome</name>
    <dbReference type="NCBI Taxonomy" id="412755"/>
    <lineage>
        <taxon>unclassified sequences</taxon>
        <taxon>metagenomes</taxon>
        <taxon>ecological metagenomes</taxon>
    </lineage>
</organism>
<reference evidence="1" key="1">
    <citation type="journal article" date="2015" name="Nature">
        <title>Complex archaea that bridge the gap between prokaryotes and eukaryotes.</title>
        <authorList>
            <person name="Spang A."/>
            <person name="Saw J.H."/>
            <person name="Jorgensen S.L."/>
            <person name="Zaremba-Niedzwiedzka K."/>
            <person name="Martijn J."/>
            <person name="Lind A.E."/>
            <person name="van Eijk R."/>
            <person name="Schleper C."/>
            <person name="Guy L."/>
            <person name="Ettema T.J."/>
        </authorList>
    </citation>
    <scope>NUCLEOTIDE SEQUENCE</scope>
</reference>
<proteinExistence type="predicted"/>
<sequence>MLNTSISSQLPSNTATMLLPRFIRFRDCPHYLGMDKNRFNREVRPYLIHIPIGTQGIAFDRLDLDEWACQYKARNGHRISNREEG</sequence>